<gene>
    <name evidence="1" type="ORF">KIW84_064788</name>
</gene>
<evidence type="ECO:0000313" key="2">
    <source>
        <dbReference type="Proteomes" id="UP001058974"/>
    </source>
</evidence>
<dbReference type="Proteomes" id="UP001058974">
    <property type="component" value="Chromosome 6"/>
</dbReference>
<keyword evidence="2" id="KW-1185">Reference proteome</keyword>
<comment type="caution">
    <text evidence="1">The sequence shown here is derived from an EMBL/GenBank/DDBJ whole genome shotgun (WGS) entry which is preliminary data.</text>
</comment>
<name>A0A9D4WCR2_PEA</name>
<proteinExistence type="predicted"/>
<sequence>MLLPDESKLEKMKKVVLMEPLSVNIAHATPSVPNYTSQPKLMSPLHLILILCPNSMATVPILVVVASIVAGEVDLEVFSKFNVRSLSKQVMMLAFIITDPPPKCLHLGMLLNNGMDLPHMDGIGGLTVPINGPLTLINGKHLLHVDLLLDFPHDLYFLHLFLNKDNHICLYYWKRSGLAGNGQGFPFTSMDSTHFHSPYKPRTNLKLPNLLLVPDITNNFIYVSQFARGNNVLFEFHVDKCLVKSKANSKNSSPMLPR</sequence>
<accession>A0A9D4WCR2</accession>
<evidence type="ECO:0000313" key="1">
    <source>
        <dbReference type="EMBL" id="KAI5399585.1"/>
    </source>
</evidence>
<reference evidence="1 2" key="1">
    <citation type="journal article" date="2022" name="Nat. Genet.">
        <title>Improved pea reference genome and pan-genome highlight genomic features and evolutionary characteristics.</title>
        <authorList>
            <person name="Yang T."/>
            <person name="Liu R."/>
            <person name="Luo Y."/>
            <person name="Hu S."/>
            <person name="Wang D."/>
            <person name="Wang C."/>
            <person name="Pandey M.K."/>
            <person name="Ge S."/>
            <person name="Xu Q."/>
            <person name="Li N."/>
            <person name="Li G."/>
            <person name="Huang Y."/>
            <person name="Saxena R.K."/>
            <person name="Ji Y."/>
            <person name="Li M."/>
            <person name="Yan X."/>
            <person name="He Y."/>
            <person name="Liu Y."/>
            <person name="Wang X."/>
            <person name="Xiang C."/>
            <person name="Varshney R.K."/>
            <person name="Ding H."/>
            <person name="Gao S."/>
            <person name="Zong X."/>
        </authorList>
    </citation>
    <scope>NUCLEOTIDE SEQUENCE [LARGE SCALE GENOMIC DNA]</scope>
    <source>
        <strain evidence="1 2">cv. Zhongwan 6</strain>
    </source>
</reference>
<dbReference type="AlphaFoldDB" id="A0A9D4WCR2"/>
<organism evidence="1 2">
    <name type="scientific">Pisum sativum</name>
    <name type="common">Garden pea</name>
    <name type="synonym">Lathyrus oleraceus</name>
    <dbReference type="NCBI Taxonomy" id="3888"/>
    <lineage>
        <taxon>Eukaryota</taxon>
        <taxon>Viridiplantae</taxon>
        <taxon>Streptophyta</taxon>
        <taxon>Embryophyta</taxon>
        <taxon>Tracheophyta</taxon>
        <taxon>Spermatophyta</taxon>
        <taxon>Magnoliopsida</taxon>
        <taxon>eudicotyledons</taxon>
        <taxon>Gunneridae</taxon>
        <taxon>Pentapetalae</taxon>
        <taxon>rosids</taxon>
        <taxon>fabids</taxon>
        <taxon>Fabales</taxon>
        <taxon>Fabaceae</taxon>
        <taxon>Papilionoideae</taxon>
        <taxon>50 kb inversion clade</taxon>
        <taxon>NPAAA clade</taxon>
        <taxon>Hologalegina</taxon>
        <taxon>IRL clade</taxon>
        <taxon>Fabeae</taxon>
        <taxon>Lathyrus</taxon>
    </lineage>
</organism>
<protein>
    <submittedName>
        <fullName evidence="1">Uncharacterized protein</fullName>
    </submittedName>
</protein>
<dbReference type="Gramene" id="Psat06G0478800-T1">
    <property type="protein sequence ID" value="KAI5399585.1"/>
    <property type="gene ID" value="KIW84_064788"/>
</dbReference>
<dbReference type="EMBL" id="JAMSHJ010000006">
    <property type="protein sequence ID" value="KAI5399585.1"/>
    <property type="molecule type" value="Genomic_DNA"/>
</dbReference>